<reference evidence="1 2" key="1">
    <citation type="submission" date="2021-03" db="EMBL/GenBank/DDBJ databases">
        <title>Actinomadura violae sp. nov., isolated from lichen in Thailand.</title>
        <authorList>
            <person name="Kanchanasin P."/>
            <person name="Saeng-In P."/>
            <person name="Phongsopitanun W."/>
            <person name="Yuki M."/>
            <person name="Kudo T."/>
            <person name="Ohkuma M."/>
            <person name="Tanasupawat S."/>
        </authorList>
    </citation>
    <scope>NUCLEOTIDE SEQUENCE [LARGE SCALE GENOMIC DNA]</scope>
    <source>
        <strain evidence="1 2">LCR2-06</strain>
    </source>
</reference>
<dbReference type="Gene3D" id="3.40.50.150">
    <property type="entry name" value="Vaccinia Virus protein VP39"/>
    <property type="match status" value="1"/>
</dbReference>
<dbReference type="EMBL" id="JAGEPF010000018">
    <property type="protein sequence ID" value="MBO2461562.1"/>
    <property type="molecule type" value="Genomic_DNA"/>
</dbReference>
<dbReference type="InterPro" id="IPR006764">
    <property type="entry name" value="SAM_dep_MeTrfase_SAV2177_type"/>
</dbReference>
<organism evidence="1 2">
    <name type="scientific">Actinomadura violacea</name>
    <dbReference type="NCBI Taxonomy" id="2819934"/>
    <lineage>
        <taxon>Bacteria</taxon>
        <taxon>Bacillati</taxon>
        <taxon>Actinomycetota</taxon>
        <taxon>Actinomycetes</taxon>
        <taxon>Streptosporangiales</taxon>
        <taxon>Thermomonosporaceae</taxon>
        <taxon>Actinomadura</taxon>
    </lineage>
</organism>
<accession>A0ABS3RXS7</accession>
<dbReference type="Pfam" id="PF04672">
    <property type="entry name" value="Methyltransf_19"/>
    <property type="match status" value="1"/>
</dbReference>
<protein>
    <submittedName>
        <fullName evidence="1">SAM-dependent methyltransferase</fullName>
    </submittedName>
</protein>
<evidence type="ECO:0000313" key="1">
    <source>
        <dbReference type="EMBL" id="MBO2461562.1"/>
    </source>
</evidence>
<keyword evidence="1" id="KW-0808">Transferase</keyword>
<keyword evidence="1" id="KW-0489">Methyltransferase</keyword>
<dbReference type="SUPFAM" id="SSF53335">
    <property type="entry name" value="S-adenosyl-L-methionine-dependent methyltransferases"/>
    <property type="match status" value="1"/>
</dbReference>
<dbReference type="Proteomes" id="UP000680206">
    <property type="component" value="Unassembled WGS sequence"/>
</dbReference>
<dbReference type="InterPro" id="IPR029063">
    <property type="entry name" value="SAM-dependent_MTases_sf"/>
</dbReference>
<sequence length="265" mass="29437">MTASDASSFDTTVANVARTYDFYLGGDTNFPVDRELAEQTLKRVPQVREMARENRAVLQRMTRYLAEQCGIRRFLDIGAGLPTRGQVHEVAQATDPDVHVVYVDYDPVVILHSQVMLMPHQNVHIIRGDVRDPAEILTAPEVRELLSPGEPVALLLFAIMQFVPEHHFAYRVVAELVDALPPGSYVAMSHPVRNEASDPFAAVVDLYANTDTATIAKRTPDGIARFFTGLDMVEPGLVPVNEWRHDGQDAVDVHGWNFAGLARKP</sequence>
<comment type="caution">
    <text evidence="1">The sequence shown here is derived from an EMBL/GenBank/DDBJ whole genome shotgun (WGS) entry which is preliminary data.</text>
</comment>
<proteinExistence type="predicted"/>
<dbReference type="GO" id="GO:0008168">
    <property type="term" value="F:methyltransferase activity"/>
    <property type="evidence" value="ECO:0007669"/>
    <property type="project" value="UniProtKB-KW"/>
</dbReference>
<dbReference type="GO" id="GO:0032259">
    <property type="term" value="P:methylation"/>
    <property type="evidence" value="ECO:0007669"/>
    <property type="project" value="UniProtKB-KW"/>
</dbReference>
<evidence type="ECO:0000313" key="2">
    <source>
        <dbReference type="Proteomes" id="UP000680206"/>
    </source>
</evidence>
<dbReference type="PIRSF" id="PIRSF017393">
    <property type="entry name" value="MTase_SAV2177"/>
    <property type="match status" value="1"/>
</dbReference>
<keyword evidence="2" id="KW-1185">Reference proteome</keyword>
<name>A0ABS3RXS7_9ACTN</name>
<dbReference type="RefSeq" id="WP_208244919.1">
    <property type="nucleotide sequence ID" value="NZ_JAGEPF010000018.1"/>
</dbReference>
<gene>
    <name evidence="1" type="ORF">J4709_28700</name>
</gene>